<dbReference type="AlphaFoldDB" id="A0A2I0KMN3"/>
<keyword evidence="2" id="KW-1185">Reference proteome</keyword>
<proteinExistence type="predicted"/>
<evidence type="ECO:0000313" key="2">
    <source>
        <dbReference type="Proteomes" id="UP000233551"/>
    </source>
</evidence>
<sequence>MVLGETPSSSFQSELRREPSIMCNILMAKGRPGHILRLPPNGTSSKLCPLTLMFSPKNLSGKNSSGFFHMAGSLPMVREGVASNLHASPGLTREQQWDPRVHPEGLLHCCFQSLLKIPGLLRGGSLGKFIKGLPRDLSLGILRDYRGTERSESPDKLRLGKFNEGLPRDFSLGY</sequence>
<comment type="caution">
    <text evidence="1">The sequence shown here is derived from an EMBL/GenBank/DDBJ whole genome shotgun (WGS) entry which is preliminary data.</text>
</comment>
<gene>
    <name evidence="1" type="ORF">CRG98_010071</name>
</gene>
<protein>
    <submittedName>
        <fullName evidence="1">Uncharacterized protein</fullName>
    </submittedName>
</protein>
<accession>A0A2I0KMN3</accession>
<dbReference type="Proteomes" id="UP000233551">
    <property type="component" value="Unassembled WGS sequence"/>
</dbReference>
<organism evidence="1 2">
    <name type="scientific">Punica granatum</name>
    <name type="common">Pomegranate</name>
    <dbReference type="NCBI Taxonomy" id="22663"/>
    <lineage>
        <taxon>Eukaryota</taxon>
        <taxon>Viridiplantae</taxon>
        <taxon>Streptophyta</taxon>
        <taxon>Embryophyta</taxon>
        <taxon>Tracheophyta</taxon>
        <taxon>Spermatophyta</taxon>
        <taxon>Magnoliopsida</taxon>
        <taxon>eudicotyledons</taxon>
        <taxon>Gunneridae</taxon>
        <taxon>Pentapetalae</taxon>
        <taxon>rosids</taxon>
        <taxon>malvids</taxon>
        <taxon>Myrtales</taxon>
        <taxon>Lythraceae</taxon>
        <taxon>Punica</taxon>
    </lineage>
</organism>
<name>A0A2I0KMN3_PUNGR</name>
<dbReference type="EMBL" id="PGOL01000494">
    <property type="protein sequence ID" value="PKI69543.1"/>
    <property type="molecule type" value="Genomic_DNA"/>
</dbReference>
<reference evidence="1 2" key="1">
    <citation type="submission" date="2017-11" db="EMBL/GenBank/DDBJ databases">
        <title>De-novo sequencing of pomegranate (Punica granatum L.) genome.</title>
        <authorList>
            <person name="Akparov Z."/>
            <person name="Amiraslanov A."/>
            <person name="Hajiyeva S."/>
            <person name="Abbasov M."/>
            <person name="Kaur K."/>
            <person name="Hamwieh A."/>
            <person name="Solovyev V."/>
            <person name="Salamov A."/>
            <person name="Braich B."/>
            <person name="Kosarev P."/>
            <person name="Mahmoud A."/>
            <person name="Hajiyev E."/>
            <person name="Babayeva S."/>
            <person name="Izzatullayeva V."/>
            <person name="Mammadov A."/>
            <person name="Mammadov A."/>
            <person name="Sharifova S."/>
            <person name="Ojaghi J."/>
            <person name="Eynullazada K."/>
            <person name="Bayramov B."/>
            <person name="Abdulazimova A."/>
            <person name="Shahmuradov I."/>
        </authorList>
    </citation>
    <scope>NUCLEOTIDE SEQUENCE [LARGE SCALE GENOMIC DNA]</scope>
    <source>
        <strain evidence="2">cv. AG2017</strain>
        <tissue evidence="1">Leaf</tissue>
    </source>
</reference>
<evidence type="ECO:0000313" key="1">
    <source>
        <dbReference type="EMBL" id="PKI69543.1"/>
    </source>
</evidence>